<gene>
    <name evidence="1" type="ORF">ILEXP_LOCUS12835</name>
    <name evidence="2" type="ORF">ILEXP_LOCUS12836</name>
</gene>
<dbReference type="EMBL" id="CAUOFW020001458">
    <property type="protein sequence ID" value="CAK9145042.1"/>
    <property type="molecule type" value="Genomic_DNA"/>
</dbReference>
<evidence type="ECO:0000313" key="3">
    <source>
        <dbReference type="Proteomes" id="UP001642360"/>
    </source>
</evidence>
<reference evidence="2 3" key="1">
    <citation type="submission" date="2024-02" db="EMBL/GenBank/DDBJ databases">
        <authorList>
            <person name="Vignale AGUSTIN F."/>
            <person name="Sosa J E."/>
            <person name="Modenutti C."/>
        </authorList>
    </citation>
    <scope>NUCLEOTIDE SEQUENCE [LARGE SCALE GENOMIC DNA]</scope>
</reference>
<name>A0ABC8RJR5_9AQUA</name>
<sequence>MVQVFINAGYSKISCSEYYHTVMEWNAPKRRNYDIPLESREVATIFKAYPNASAKDAEKEKSPSPTSKIL</sequence>
<dbReference type="EMBL" id="CAUOFW020001458">
    <property type="protein sequence ID" value="CAK9145041.1"/>
    <property type="molecule type" value="Genomic_DNA"/>
</dbReference>
<evidence type="ECO:0000313" key="2">
    <source>
        <dbReference type="EMBL" id="CAK9145042.1"/>
    </source>
</evidence>
<dbReference type="Proteomes" id="UP001642360">
    <property type="component" value="Unassembled WGS sequence"/>
</dbReference>
<dbReference type="AlphaFoldDB" id="A0ABC8RJR5"/>
<keyword evidence="3" id="KW-1185">Reference proteome</keyword>
<accession>A0ABC8RJR5</accession>
<proteinExistence type="predicted"/>
<protein>
    <submittedName>
        <fullName evidence="2">Uncharacterized protein</fullName>
    </submittedName>
</protein>
<comment type="caution">
    <text evidence="2">The sequence shown here is derived from an EMBL/GenBank/DDBJ whole genome shotgun (WGS) entry which is preliminary data.</text>
</comment>
<evidence type="ECO:0000313" key="1">
    <source>
        <dbReference type="EMBL" id="CAK9145041.1"/>
    </source>
</evidence>
<organism evidence="2 3">
    <name type="scientific">Ilex paraguariensis</name>
    <name type="common">yerba mate</name>
    <dbReference type="NCBI Taxonomy" id="185542"/>
    <lineage>
        <taxon>Eukaryota</taxon>
        <taxon>Viridiplantae</taxon>
        <taxon>Streptophyta</taxon>
        <taxon>Embryophyta</taxon>
        <taxon>Tracheophyta</taxon>
        <taxon>Spermatophyta</taxon>
        <taxon>Magnoliopsida</taxon>
        <taxon>eudicotyledons</taxon>
        <taxon>Gunneridae</taxon>
        <taxon>Pentapetalae</taxon>
        <taxon>asterids</taxon>
        <taxon>campanulids</taxon>
        <taxon>Aquifoliales</taxon>
        <taxon>Aquifoliaceae</taxon>
        <taxon>Ilex</taxon>
    </lineage>
</organism>